<evidence type="ECO:0000313" key="3">
    <source>
        <dbReference type="Proteomes" id="UP001341840"/>
    </source>
</evidence>
<evidence type="ECO:0000313" key="2">
    <source>
        <dbReference type="EMBL" id="MED6149384.1"/>
    </source>
</evidence>
<keyword evidence="3" id="KW-1185">Reference proteome</keyword>
<dbReference type="EMBL" id="JASCZI010091187">
    <property type="protein sequence ID" value="MED6149384.1"/>
    <property type="molecule type" value="Genomic_DNA"/>
</dbReference>
<sequence>MLLKPHRLGNNTLSLYKNAKFSDDVSLVIEPVQMFGFLRGLSDLSDWCRFIRLSGLRFSSCGSSRTSPGSHIKQKPLKQIWGA</sequence>
<evidence type="ECO:0000256" key="1">
    <source>
        <dbReference type="SAM" id="MobiDB-lite"/>
    </source>
</evidence>
<dbReference type="Proteomes" id="UP001341840">
    <property type="component" value="Unassembled WGS sequence"/>
</dbReference>
<comment type="caution">
    <text evidence="2">The sequence shown here is derived from an EMBL/GenBank/DDBJ whole genome shotgun (WGS) entry which is preliminary data.</text>
</comment>
<reference evidence="2 3" key="1">
    <citation type="journal article" date="2023" name="Plants (Basel)">
        <title>Bridging the Gap: Combining Genomics and Transcriptomics Approaches to Understand Stylosanthes scabra, an Orphan Legume from the Brazilian Caatinga.</title>
        <authorList>
            <person name="Ferreira-Neto J.R.C."/>
            <person name="da Silva M.D."/>
            <person name="Binneck E."/>
            <person name="de Melo N.F."/>
            <person name="da Silva R.H."/>
            <person name="de Melo A.L.T.M."/>
            <person name="Pandolfi V."/>
            <person name="Bustamante F.O."/>
            <person name="Brasileiro-Vidal A.C."/>
            <person name="Benko-Iseppon A.M."/>
        </authorList>
    </citation>
    <scope>NUCLEOTIDE SEQUENCE [LARGE SCALE GENOMIC DNA]</scope>
    <source>
        <tissue evidence="2">Leaves</tissue>
    </source>
</reference>
<protein>
    <submittedName>
        <fullName evidence="2">Uncharacterized protein</fullName>
    </submittedName>
</protein>
<organism evidence="2 3">
    <name type="scientific">Stylosanthes scabra</name>
    <dbReference type="NCBI Taxonomy" id="79078"/>
    <lineage>
        <taxon>Eukaryota</taxon>
        <taxon>Viridiplantae</taxon>
        <taxon>Streptophyta</taxon>
        <taxon>Embryophyta</taxon>
        <taxon>Tracheophyta</taxon>
        <taxon>Spermatophyta</taxon>
        <taxon>Magnoliopsida</taxon>
        <taxon>eudicotyledons</taxon>
        <taxon>Gunneridae</taxon>
        <taxon>Pentapetalae</taxon>
        <taxon>rosids</taxon>
        <taxon>fabids</taxon>
        <taxon>Fabales</taxon>
        <taxon>Fabaceae</taxon>
        <taxon>Papilionoideae</taxon>
        <taxon>50 kb inversion clade</taxon>
        <taxon>dalbergioids sensu lato</taxon>
        <taxon>Dalbergieae</taxon>
        <taxon>Pterocarpus clade</taxon>
        <taxon>Stylosanthes</taxon>
    </lineage>
</organism>
<proteinExistence type="predicted"/>
<name>A0ABU6TLK5_9FABA</name>
<accession>A0ABU6TLK5</accession>
<feature type="region of interest" description="Disordered" evidence="1">
    <location>
        <begin position="62"/>
        <end position="83"/>
    </location>
</feature>
<gene>
    <name evidence="2" type="ORF">PIB30_061844</name>
</gene>